<proteinExistence type="predicted"/>
<dbReference type="InterPro" id="IPR050767">
    <property type="entry name" value="Sel1_AlgK"/>
</dbReference>
<gene>
    <name evidence="2" type="ORF">Harvfovirus6_46</name>
</gene>
<reference evidence="2" key="1">
    <citation type="submission" date="2018-10" db="EMBL/GenBank/DDBJ databases">
        <title>Hidden diversity of soil giant viruses.</title>
        <authorList>
            <person name="Schulz F."/>
            <person name="Alteio L."/>
            <person name="Goudeau D."/>
            <person name="Ryan E.M."/>
            <person name="Malmstrom R.R."/>
            <person name="Blanchard J."/>
            <person name="Woyke T."/>
        </authorList>
    </citation>
    <scope>NUCLEOTIDE SEQUENCE</scope>
    <source>
        <strain evidence="2">HAV1</strain>
    </source>
</reference>
<dbReference type="Gene3D" id="1.25.40.10">
    <property type="entry name" value="Tetratricopeptide repeat domain"/>
    <property type="match status" value="1"/>
</dbReference>
<evidence type="ECO:0000313" key="2">
    <source>
        <dbReference type="EMBL" id="AYV80796.1"/>
    </source>
</evidence>
<dbReference type="InterPro" id="IPR019734">
    <property type="entry name" value="TPR_rpt"/>
</dbReference>
<dbReference type="PANTHER" id="PTHR11102:SF160">
    <property type="entry name" value="ERAD-ASSOCIATED E3 UBIQUITIN-PROTEIN LIGASE COMPONENT HRD3"/>
    <property type="match status" value="1"/>
</dbReference>
<dbReference type="PANTHER" id="PTHR11102">
    <property type="entry name" value="SEL-1-LIKE PROTEIN"/>
    <property type="match status" value="1"/>
</dbReference>
<dbReference type="EMBL" id="MK072248">
    <property type="protein sequence ID" value="AYV80796.1"/>
    <property type="molecule type" value="Genomic_DNA"/>
</dbReference>
<name>A0A3G5A0P3_9VIRU</name>
<sequence length="300" mass="34565">MVESDVDKFSSLLKAVDSGNCSAMGELGHLYVFSKEAKYTNILDGIVLIRNAVELGCVSAMCDLGMIYRSVFKVSDDTKAIYWFKRAGDLGSNDGNVHLWKLYKVRGMEEKMIEYCVKAAKGGHLESIKNAGGYFRGKKAHSKAIEMYQLGVDLNDRECLFRIASIYEDLKDYLKAVEWFEKIVQRGKGKYFASGYWHLGKTYRKMGRMEEAIRNVCLGHKFFVLNKNKQECLDFLKEMMRMMSDKKLVEYFSNCSEKEDRIRELEEKVGTLQTELDFRPGGNEEKKLETHFYEVASMKC</sequence>
<dbReference type="SUPFAM" id="SSF81901">
    <property type="entry name" value="HCP-like"/>
    <property type="match status" value="1"/>
</dbReference>
<feature type="coiled-coil region" evidence="1">
    <location>
        <begin position="248"/>
        <end position="275"/>
    </location>
</feature>
<accession>A0A3G5A0P3</accession>
<keyword evidence="1" id="KW-0175">Coiled coil</keyword>
<organism evidence="2">
    <name type="scientific">Harvfovirus sp</name>
    <dbReference type="NCBI Taxonomy" id="2487768"/>
    <lineage>
        <taxon>Viruses</taxon>
        <taxon>Varidnaviria</taxon>
        <taxon>Bamfordvirae</taxon>
        <taxon>Nucleocytoviricota</taxon>
        <taxon>Megaviricetes</taxon>
        <taxon>Imitervirales</taxon>
        <taxon>Mimiviridae</taxon>
        <taxon>Klosneuvirinae</taxon>
    </lineage>
</organism>
<evidence type="ECO:0000256" key="1">
    <source>
        <dbReference type="SAM" id="Coils"/>
    </source>
</evidence>
<dbReference type="SMART" id="SM00671">
    <property type="entry name" value="SEL1"/>
    <property type="match status" value="2"/>
</dbReference>
<dbReference type="InterPro" id="IPR011990">
    <property type="entry name" value="TPR-like_helical_dom_sf"/>
</dbReference>
<protein>
    <submittedName>
        <fullName evidence="2">Uncharacterized protein</fullName>
    </submittedName>
</protein>
<dbReference type="Pfam" id="PF13181">
    <property type="entry name" value="TPR_8"/>
    <property type="match status" value="2"/>
</dbReference>
<dbReference type="Pfam" id="PF08238">
    <property type="entry name" value="Sel1"/>
    <property type="match status" value="2"/>
</dbReference>
<dbReference type="InterPro" id="IPR006597">
    <property type="entry name" value="Sel1-like"/>
</dbReference>